<name>A0ABS3LEN9_9ENTE</name>
<protein>
    <submittedName>
        <fullName evidence="5">ABC transporter ATP-binding protein</fullName>
    </submittedName>
</protein>
<evidence type="ECO:0000256" key="3">
    <source>
        <dbReference type="ARBA" id="ARBA00022840"/>
    </source>
</evidence>
<reference evidence="5 6" key="1">
    <citation type="submission" date="2021-03" db="EMBL/GenBank/DDBJ databases">
        <title>Enterococcal diversity collection.</title>
        <authorList>
            <person name="Gilmore M.S."/>
            <person name="Schwartzman J."/>
            <person name="Van Tyne D."/>
            <person name="Martin M."/>
            <person name="Earl A.M."/>
            <person name="Manson A.L."/>
            <person name="Straub T."/>
            <person name="Salamzade R."/>
            <person name="Saavedra J."/>
            <person name="Lebreton F."/>
            <person name="Prichula J."/>
            <person name="Schaufler K."/>
            <person name="Gaca A."/>
            <person name="Sgardioli B."/>
            <person name="Wagenaar J."/>
            <person name="Strong T."/>
        </authorList>
    </citation>
    <scope>NUCLEOTIDE SEQUENCE [LARGE SCALE GENOMIC DNA]</scope>
    <source>
        <strain evidence="5 6">669A</strain>
    </source>
</reference>
<dbReference type="Proteomes" id="UP000664601">
    <property type="component" value="Unassembled WGS sequence"/>
</dbReference>
<dbReference type="InterPro" id="IPR003439">
    <property type="entry name" value="ABC_transporter-like_ATP-bd"/>
</dbReference>
<dbReference type="PANTHER" id="PTHR42711">
    <property type="entry name" value="ABC TRANSPORTER ATP-BINDING PROTEIN"/>
    <property type="match status" value="1"/>
</dbReference>
<dbReference type="PANTHER" id="PTHR42711:SF17">
    <property type="entry name" value="ABC TRANSPORTER ATP-BINDING PROTEIN"/>
    <property type="match status" value="1"/>
</dbReference>
<keyword evidence="1" id="KW-0813">Transport</keyword>
<feature type="domain" description="ABC transporter" evidence="4">
    <location>
        <begin position="4"/>
        <end position="225"/>
    </location>
</feature>
<gene>
    <name evidence="5" type="ORF">JZO70_18185</name>
</gene>
<dbReference type="EMBL" id="JAFREM010000029">
    <property type="protein sequence ID" value="MBO1308111.1"/>
    <property type="molecule type" value="Genomic_DNA"/>
</dbReference>
<dbReference type="CDD" id="cd03230">
    <property type="entry name" value="ABC_DR_subfamily_A"/>
    <property type="match status" value="1"/>
</dbReference>
<organism evidence="5 6">
    <name type="scientific">Candidatus Enterococcus moelleringii</name>
    <dbReference type="NCBI Taxonomy" id="2815325"/>
    <lineage>
        <taxon>Bacteria</taxon>
        <taxon>Bacillati</taxon>
        <taxon>Bacillota</taxon>
        <taxon>Bacilli</taxon>
        <taxon>Lactobacillales</taxon>
        <taxon>Enterococcaceae</taxon>
        <taxon>Enterococcus</taxon>
    </lineage>
</organism>
<evidence type="ECO:0000256" key="2">
    <source>
        <dbReference type="ARBA" id="ARBA00022741"/>
    </source>
</evidence>
<dbReference type="PROSITE" id="PS00211">
    <property type="entry name" value="ABC_TRANSPORTER_1"/>
    <property type="match status" value="1"/>
</dbReference>
<dbReference type="InterPro" id="IPR027417">
    <property type="entry name" value="P-loop_NTPase"/>
</dbReference>
<evidence type="ECO:0000256" key="1">
    <source>
        <dbReference type="ARBA" id="ARBA00022448"/>
    </source>
</evidence>
<proteinExistence type="predicted"/>
<keyword evidence="2" id="KW-0547">Nucleotide-binding</keyword>
<keyword evidence="3 5" id="KW-0067">ATP-binding</keyword>
<dbReference type="GO" id="GO:0005524">
    <property type="term" value="F:ATP binding"/>
    <property type="evidence" value="ECO:0007669"/>
    <property type="project" value="UniProtKB-KW"/>
</dbReference>
<dbReference type="SMART" id="SM00382">
    <property type="entry name" value="AAA"/>
    <property type="match status" value="1"/>
</dbReference>
<accession>A0ABS3LEN9</accession>
<dbReference type="InterPro" id="IPR017871">
    <property type="entry name" value="ABC_transporter-like_CS"/>
</dbReference>
<comment type="caution">
    <text evidence="5">The sequence shown here is derived from an EMBL/GenBank/DDBJ whole genome shotgun (WGS) entry which is preliminary data.</text>
</comment>
<keyword evidence="6" id="KW-1185">Reference proteome</keyword>
<evidence type="ECO:0000259" key="4">
    <source>
        <dbReference type="PROSITE" id="PS50893"/>
    </source>
</evidence>
<dbReference type="SUPFAM" id="SSF52540">
    <property type="entry name" value="P-loop containing nucleoside triphosphate hydrolases"/>
    <property type="match status" value="1"/>
</dbReference>
<dbReference type="RefSeq" id="WP_207675097.1">
    <property type="nucleotide sequence ID" value="NZ_JAFREM010000029.1"/>
</dbReference>
<evidence type="ECO:0000313" key="6">
    <source>
        <dbReference type="Proteomes" id="UP000664601"/>
    </source>
</evidence>
<dbReference type="Pfam" id="PF00005">
    <property type="entry name" value="ABC_tran"/>
    <property type="match status" value="1"/>
</dbReference>
<dbReference type="PROSITE" id="PS50893">
    <property type="entry name" value="ABC_TRANSPORTER_2"/>
    <property type="match status" value="1"/>
</dbReference>
<dbReference type="InterPro" id="IPR003593">
    <property type="entry name" value="AAA+_ATPase"/>
</dbReference>
<evidence type="ECO:0000313" key="5">
    <source>
        <dbReference type="EMBL" id="MBO1308111.1"/>
    </source>
</evidence>
<sequence>MNLIKFEKVTKLLKKREIVHQIDFEINQNEVIALVGTNGAGKTTTIRMLLGITQPEAGSITRWASDFNKKIGVQLQSTPFFEGYTVLENLKLFRTFYDAALSNQELTGILESYNLHDASETVATNLSLGQQKRLALAITTLHNPELIILDEPSAGLDPGGQREVQQMIKQLKKAGKTILFSSHDMLEVRNIADRVIIMDKGRILADGAPGKLLAEYQVLDLEELFYLVTAKEKAYV</sequence>
<dbReference type="Gene3D" id="3.40.50.300">
    <property type="entry name" value="P-loop containing nucleotide triphosphate hydrolases"/>
    <property type="match status" value="1"/>
</dbReference>
<dbReference type="InterPro" id="IPR050763">
    <property type="entry name" value="ABC_transporter_ATP-binding"/>
</dbReference>